<evidence type="ECO:0000256" key="1">
    <source>
        <dbReference type="ARBA" id="ARBA00008779"/>
    </source>
</evidence>
<evidence type="ECO:0000256" key="2">
    <source>
        <dbReference type="ARBA" id="ARBA00022723"/>
    </source>
</evidence>
<dbReference type="AlphaFoldDB" id="A0A7Z0D1W0"/>
<dbReference type="InterPro" id="IPR000917">
    <property type="entry name" value="Sulfatase_N"/>
</dbReference>
<dbReference type="InterPro" id="IPR024607">
    <property type="entry name" value="Sulfatase_CS"/>
</dbReference>
<evidence type="ECO:0000313" key="6">
    <source>
        <dbReference type="EMBL" id="NYI66985.1"/>
    </source>
</evidence>
<gene>
    <name evidence="6" type="ORF">BJY26_001291</name>
</gene>
<evidence type="ECO:0000256" key="4">
    <source>
        <dbReference type="ARBA" id="ARBA00022837"/>
    </source>
</evidence>
<accession>A0A7Z0D1W0</accession>
<dbReference type="RefSeq" id="WP_179426669.1">
    <property type="nucleotide sequence ID" value="NZ_JACBZP010000001.1"/>
</dbReference>
<comment type="caution">
    <text evidence="6">The sequence shown here is derived from an EMBL/GenBank/DDBJ whole genome shotgun (WGS) entry which is preliminary data.</text>
</comment>
<dbReference type="Gene3D" id="3.30.1120.10">
    <property type="match status" value="1"/>
</dbReference>
<keyword evidence="7" id="KW-1185">Reference proteome</keyword>
<feature type="domain" description="Sulfatase N-terminal" evidence="5">
    <location>
        <begin position="8"/>
        <end position="328"/>
    </location>
</feature>
<dbReference type="InterPro" id="IPR017850">
    <property type="entry name" value="Alkaline_phosphatase_core_sf"/>
</dbReference>
<keyword evidence="4" id="KW-0106">Calcium</keyword>
<dbReference type="Pfam" id="PF00884">
    <property type="entry name" value="Sulfatase"/>
    <property type="match status" value="1"/>
</dbReference>
<evidence type="ECO:0000259" key="5">
    <source>
        <dbReference type="Pfam" id="PF00884"/>
    </source>
</evidence>
<organism evidence="6 7">
    <name type="scientific">Spelaeicoccus albus</name>
    <dbReference type="NCBI Taxonomy" id="1280376"/>
    <lineage>
        <taxon>Bacteria</taxon>
        <taxon>Bacillati</taxon>
        <taxon>Actinomycetota</taxon>
        <taxon>Actinomycetes</taxon>
        <taxon>Micrococcales</taxon>
        <taxon>Brevibacteriaceae</taxon>
        <taxon>Spelaeicoccus</taxon>
    </lineage>
</organism>
<protein>
    <submittedName>
        <fullName evidence="6">Arylsulfatase A-like enzyme</fullName>
    </submittedName>
</protein>
<dbReference type="SUPFAM" id="SSF53649">
    <property type="entry name" value="Alkaline phosphatase-like"/>
    <property type="match status" value="1"/>
</dbReference>
<evidence type="ECO:0000256" key="3">
    <source>
        <dbReference type="ARBA" id="ARBA00022801"/>
    </source>
</evidence>
<dbReference type="Proteomes" id="UP000539111">
    <property type="component" value="Unassembled WGS sequence"/>
</dbReference>
<reference evidence="6 7" key="1">
    <citation type="submission" date="2020-07" db="EMBL/GenBank/DDBJ databases">
        <title>Sequencing the genomes of 1000 actinobacteria strains.</title>
        <authorList>
            <person name="Klenk H.-P."/>
        </authorList>
    </citation>
    <scope>NUCLEOTIDE SEQUENCE [LARGE SCALE GENOMIC DNA]</scope>
    <source>
        <strain evidence="6 7">DSM 26341</strain>
    </source>
</reference>
<dbReference type="InterPro" id="IPR050738">
    <property type="entry name" value="Sulfatase"/>
</dbReference>
<evidence type="ECO:0000313" key="7">
    <source>
        <dbReference type="Proteomes" id="UP000539111"/>
    </source>
</evidence>
<proteinExistence type="inferred from homology"/>
<dbReference type="EMBL" id="JACBZP010000001">
    <property type="protein sequence ID" value="NYI66985.1"/>
    <property type="molecule type" value="Genomic_DNA"/>
</dbReference>
<comment type="similarity">
    <text evidence="1">Belongs to the sulfatase family.</text>
</comment>
<dbReference type="PROSITE" id="PS00523">
    <property type="entry name" value="SULFATASE_1"/>
    <property type="match status" value="1"/>
</dbReference>
<name>A0A7Z0D1W0_9MICO</name>
<dbReference type="PANTHER" id="PTHR42693">
    <property type="entry name" value="ARYLSULFATASE FAMILY MEMBER"/>
    <property type="match status" value="1"/>
</dbReference>
<keyword evidence="2" id="KW-0479">Metal-binding</keyword>
<dbReference type="Gene3D" id="3.40.720.10">
    <property type="entry name" value="Alkaline Phosphatase, subunit A"/>
    <property type="match status" value="1"/>
</dbReference>
<dbReference type="GO" id="GO:0004065">
    <property type="term" value="F:arylsulfatase activity"/>
    <property type="evidence" value="ECO:0007669"/>
    <property type="project" value="TreeGrafter"/>
</dbReference>
<dbReference type="GO" id="GO:0046872">
    <property type="term" value="F:metal ion binding"/>
    <property type="evidence" value="ECO:0007669"/>
    <property type="project" value="UniProtKB-KW"/>
</dbReference>
<keyword evidence="3" id="KW-0378">Hydrolase</keyword>
<sequence length="444" mass="49430">MTNERRRPNVVIIYADDLGWGDLGCFGADDLHTPHLDALSASGVRLPNWYANSPVCSPSRAALLTGRYPAEAGVEAILGGSRRTAGLPDQPTIASELKRRGWSTAIFGKWHLGVEPSYSPTHRGFDTHFGFRAGCVDYYSHIYYWGDENPLHDLWQDDDEVWMNGEYLTSAIARRASDYIEEHAAKPFFAYVPFNAPHYPLHAPDEYVERFAHLPEGRRMMAAMIAAMDDGVGQIVETLERLGLRDDTLVFMSSDNGPSIEERNWLNGEEVSYTGGSAGGLRGHKGSLFEGGIRVPAMLSWPARIPAGQDSSVVGSMMDLLPTILHAVDGDESEILEGFSGQSVLNSLIDGETGPDRRIFWEYEGQTAMRHGRWKVVLDVTESMKAPVAVREGVFDLEADPHETQNLRDAAPEILRDGRERIADWKHRIDAVSERHDKQRGAKR</sequence>
<dbReference type="PANTHER" id="PTHR42693:SF53">
    <property type="entry name" value="ENDO-4-O-SULFATASE"/>
    <property type="match status" value="1"/>
</dbReference>